<dbReference type="Proteomes" id="UP001174909">
    <property type="component" value="Unassembled WGS sequence"/>
</dbReference>
<sequence>MHRAVQNYIKFIDERQPDDEQSLLFRPMPGGQVRKLKFEESILQKLPFSRRLIRKTFIDAETGIPAQLDPTHTELCFSCRKYRSVIQFEVFHEPNSAYVWYDKTCNLCKETGAG</sequence>
<dbReference type="AlphaFoldDB" id="A0AA35W4Q5"/>
<proteinExistence type="predicted"/>
<organism evidence="1 2">
    <name type="scientific">Geodia barretti</name>
    <name type="common">Barrett's horny sponge</name>
    <dbReference type="NCBI Taxonomy" id="519541"/>
    <lineage>
        <taxon>Eukaryota</taxon>
        <taxon>Metazoa</taxon>
        <taxon>Porifera</taxon>
        <taxon>Demospongiae</taxon>
        <taxon>Heteroscleromorpha</taxon>
        <taxon>Tetractinellida</taxon>
        <taxon>Astrophorina</taxon>
        <taxon>Geodiidae</taxon>
        <taxon>Geodia</taxon>
    </lineage>
</organism>
<reference evidence="1" key="1">
    <citation type="submission" date="2023-03" db="EMBL/GenBank/DDBJ databases">
        <authorList>
            <person name="Steffen K."/>
            <person name="Cardenas P."/>
        </authorList>
    </citation>
    <scope>NUCLEOTIDE SEQUENCE</scope>
</reference>
<protein>
    <submittedName>
        <fullName evidence="1">Uncharacterized protein</fullName>
    </submittedName>
</protein>
<name>A0AA35W4Q5_GEOBA</name>
<gene>
    <name evidence="1" type="ORF">GBAR_LOCUS2363</name>
</gene>
<dbReference type="EMBL" id="CASHTH010000343">
    <property type="protein sequence ID" value="CAI7998204.1"/>
    <property type="molecule type" value="Genomic_DNA"/>
</dbReference>
<evidence type="ECO:0000313" key="1">
    <source>
        <dbReference type="EMBL" id="CAI7998204.1"/>
    </source>
</evidence>
<comment type="caution">
    <text evidence="1">The sequence shown here is derived from an EMBL/GenBank/DDBJ whole genome shotgun (WGS) entry which is preliminary data.</text>
</comment>
<evidence type="ECO:0000313" key="2">
    <source>
        <dbReference type="Proteomes" id="UP001174909"/>
    </source>
</evidence>
<keyword evidence="2" id="KW-1185">Reference proteome</keyword>
<accession>A0AA35W4Q5</accession>